<feature type="transmembrane region" description="Helical" evidence="1">
    <location>
        <begin position="406"/>
        <end position="425"/>
    </location>
</feature>
<dbReference type="InterPro" id="IPR039672">
    <property type="entry name" value="MFS_2"/>
</dbReference>
<reference evidence="2 3" key="1">
    <citation type="submission" date="2019-09" db="EMBL/GenBank/DDBJ databases">
        <title>Genome sequence of Clostridium sp. EA1.</title>
        <authorList>
            <person name="Poehlein A."/>
            <person name="Bengelsdorf F.R."/>
            <person name="Daniel R."/>
        </authorList>
    </citation>
    <scope>NUCLEOTIDE SEQUENCE [LARGE SCALE GENOMIC DNA]</scope>
    <source>
        <strain evidence="2 3">EA1</strain>
    </source>
</reference>
<dbReference type="Pfam" id="PF13347">
    <property type="entry name" value="MFS_2"/>
    <property type="match status" value="1"/>
</dbReference>
<feature type="transmembrane region" description="Helical" evidence="1">
    <location>
        <begin position="182"/>
        <end position="202"/>
    </location>
</feature>
<dbReference type="RefSeq" id="WP_066644657.1">
    <property type="nucleotide sequence ID" value="NZ_VWXL01000003.1"/>
</dbReference>
<dbReference type="AlphaFoldDB" id="A0A6N8HVR0"/>
<dbReference type="InterPro" id="IPR036259">
    <property type="entry name" value="MFS_trans_sf"/>
</dbReference>
<feature type="transmembrane region" description="Helical" evidence="1">
    <location>
        <begin position="318"/>
        <end position="339"/>
    </location>
</feature>
<dbReference type="GO" id="GO:0008643">
    <property type="term" value="P:carbohydrate transport"/>
    <property type="evidence" value="ECO:0007669"/>
    <property type="project" value="InterPro"/>
</dbReference>
<dbReference type="PANTHER" id="PTHR11328:SF24">
    <property type="entry name" value="MAJOR FACILITATOR SUPERFAMILY (MFS) PROFILE DOMAIN-CONTAINING PROTEIN"/>
    <property type="match status" value="1"/>
</dbReference>
<feature type="transmembrane region" description="Helical" evidence="1">
    <location>
        <begin position="12"/>
        <end position="34"/>
    </location>
</feature>
<evidence type="ECO:0000313" key="3">
    <source>
        <dbReference type="Proteomes" id="UP000469440"/>
    </source>
</evidence>
<keyword evidence="1" id="KW-0812">Transmembrane</keyword>
<proteinExistence type="predicted"/>
<dbReference type="GO" id="GO:0006814">
    <property type="term" value="P:sodium ion transport"/>
    <property type="evidence" value="ECO:0007669"/>
    <property type="project" value="InterPro"/>
</dbReference>
<dbReference type="EMBL" id="VWXL01000003">
    <property type="protein sequence ID" value="MVB09493.1"/>
    <property type="molecule type" value="Genomic_DNA"/>
</dbReference>
<feature type="transmembrane region" description="Helical" evidence="1">
    <location>
        <begin position="360"/>
        <end position="386"/>
    </location>
</feature>
<feature type="transmembrane region" description="Helical" evidence="1">
    <location>
        <begin position="223"/>
        <end position="244"/>
    </location>
</feature>
<comment type="caution">
    <text evidence="2">The sequence shown here is derived from an EMBL/GenBank/DDBJ whole genome shotgun (WGS) entry which is preliminary data.</text>
</comment>
<evidence type="ECO:0000256" key="1">
    <source>
        <dbReference type="SAM" id="Phobius"/>
    </source>
</evidence>
<dbReference type="GO" id="GO:0005886">
    <property type="term" value="C:plasma membrane"/>
    <property type="evidence" value="ECO:0007669"/>
    <property type="project" value="TreeGrafter"/>
</dbReference>
<dbReference type="Proteomes" id="UP000469440">
    <property type="component" value="Unassembled WGS sequence"/>
</dbReference>
<dbReference type="Gene3D" id="1.20.1250.20">
    <property type="entry name" value="MFS general substrate transporter like domains"/>
    <property type="match status" value="1"/>
</dbReference>
<keyword evidence="1" id="KW-0472">Membrane</keyword>
<accession>A0A6N8HVR0</accession>
<feature type="transmembrane region" description="Helical" evidence="1">
    <location>
        <begin position="113"/>
        <end position="134"/>
    </location>
</feature>
<feature type="transmembrane region" description="Helical" evidence="1">
    <location>
        <begin position="295"/>
        <end position="312"/>
    </location>
</feature>
<evidence type="ECO:0000313" key="2">
    <source>
        <dbReference type="EMBL" id="MVB09493.1"/>
    </source>
</evidence>
<dbReference type="OrthoDB" id="9764596at2"/>
<dbReference type="NCBIfam" id="TIGR00792">
    <property type="entry name" value="gph"/>
    <property type="match status" value="1"/>
</dbReference>
<feature type="transmembrane region" description="Helical" evidence="1">
    <location>
        <begin position="146"/>
        <end position="170"/>
    </location>
</feature>
<keyword evidence="1" id="KW-1133">Transmembrane helix</keyword>
<dbReference type="PANTHER" id="PTHR11328">
    <property type="entry name" value="MAJOR FACILITATOR SUPERFAMILY DOMAIN-CONTAINING PROTEIN"/>
    <property type="match status" value="1"/>
</dbReference>
<feature type="transmembrane region" description="Helical" evidence="1">
    <location>
        <begin position="82"/>
        <end position="101"/>
    </location>
</feature>
<dbReference type="InterPro" id="IPR001927">
    <property type="entry name" value="Na/Gal_symport"/>
</dbReference>
<organism evidence="2 3">
    <name type="scientific">Caproicibacter fermentans</name>
    <dbReference type="NCBI Taxonomy" id="2576756"/>
    <lineage>
        <taxon>Bacteria</taxon>
        <taxon>Bacillati</taxon>
        <taxon>Bacillota</taxon>
        <taxon>Clostridia</taxon>
        <taxon>Eubacteriales</taxon>
        <taxon>Acutalibacteraceae</taxon>
        <taxon>Caproicibacter</taxon>
    </lineage>
</organism>
<gene>
    <name evidence="2" type="primary">xylP</name>
    <name evidence="2" type="ORF">CAFE_01490</name>
</gene>
<dbReference type="CDD" id="cd17332">
    <property type="entry name" value="MFS_MelB_like"/>
    <property type="match status" value="1"/>
</dbReference>
<keyword evidence="3" id="KW-1185">Reference proteome</keyword>
<sequence length="460" mass="50565">MNLFWDKWRKRIGYGIGDLGCNLVFSTMASYLMIFYTDVFGITAAAAGTLTLVTKIIDAGTDTGMGLIVDRTHTRWGQGRPYFIVGAVPFAVFTVLTFVVPDFGATGKLVWAYVTYSLLCLSYTIVNIPLNTIVPRLTSDVHERDCLVSTRMVCAMIGTAVVMTITTPLVKFFGRGDNAKGYLITMSIYGVAAMLIFGITFLNTEEVVPTSVTHEHSRLKDDLKGLTGASIVLFILNFLYFGLYVIRNTSVLYYFTYNLGKTDWIVFVGLFGILSGLPMLLILPFLEKHISKRNLMVISSLIYAIGDLTIYLGKSSTVMLISGLAVTGLGIYGIFGTTFSMQPDVIDYSEYKNKKSIAGMIAAFQGFFVKASMGLASMLVGIFLTMSGYVPNIPQTPKALAAIETAFIWIPLIICVLICIAVYFYRVDSIRSEMSEELENRRRVNASKGSASASLQPSSN</sequence>
<feature type="transmembrane region" description="Helical" evidence="1">
    <location>
        <begin position="40"/>
        <end position="61"/>
    </location>
</feature>
<protein>
    <submittedName>
        <fullName evidence="2">Isoprimeverose transporter</fullName>
    </submittedName>
</protein>
<name>A0A6N8HVR0_9FIRM</name>
<feature type="transmembrane region" description="Helical" evidence="1">
    <location>
        <begin position="264"/>
        <end position="283"/>
    </location>
</feature>
<dbReference type="GO" id="GO:0015293">
    <property type="term" value="F:symporter activity"/>
    <property type="evidence" value="ECO:0007669"/>
    <property type="project" value="InterPro"/>
</dbReference>
<dbReference type="SUPFAM" id="SSF103473">
    <property type="entry name" value="MFS general substrate transporter"/>
    <property type="match status" value="1"/>
</dbReference>